<protein>
    <submittedName>
        <fullName evidence="8">Putative O-glycosylation ligase, exosortase A-associated</fullName>
    </submittedName>
</protein>
<dbReference type="GO" id="GO:0016874">
    <property type="term" value="F:ligase activity"/>
    <property type="evidence" value="ECO:0007669"/>
    <property type="project" value="UniProtKB-KW"/>
</dbReference>
<evidence type="ECO:0000313" key="9">
    <source>
        <dbReference type="Proteomes" id="UP000052022"/>
    </source>
</evidence>
<gene>
    <name evidence="8" type="ORF">TRM7557_01593</name>
</gene>
<evidence type="ECO:0000256" key="3">
    <source>
        <dbReference type="ARBA" id="ARBA00022989"/>
    </source>
</evidence>
<feature type="domain" description="O-antigen ligase-related" evidence="7">
    <location>
        <begin position="234"/>
        <end position="381"/>
    </location>
</feature>
<dbReference type="InterPro" id="IPR051533">
    <property type="entry name" value="WaaL-like"/>
</dbReference>
<evidence type="ECO:0000256" key="6">
    <source>
        <dbReference type="SAM" id="Phobius"/>
    </source>
</evidence>
<feature type="transmembrane region" description="Helical" evidence="6">
    <location>
        <begin position="227"/>
        <end position="244"/>
    </location>
</feature>
<evidence type="ECO:0000256" key="4">
    <source>
        <dbReference type="ARBA" id="ARBA00023136"/>
    </source>
</evidence>
<evidence type="ECO:0000256" key="1">
    <source>
        <dbReference type="ARBA" id="ARBA00004141"/>
    </source>
</evidence>
<reference evidence="8 9" key="1">
    <citation type="submission" date="2015-09" db="EMBL/GenBank/DDBJ databases">
        <authorList>
            <consortium name="Swine Surveillance"/>
        </authorList>
    </citation>
    <scope>NUCLEOTIDE SEQUENCE [LARGE SCALE GENOMIC DNA]</scope>
    <source>
        <strain evidence="8 9">CECT 7557</strain>
    </source>
</reference>
<feature type="transmembrane region" description="Helical" evidence="6">
    <location>
        <begin position="250"/>
        <end position="266"/>
    </location>
</feature>
<proteinExistence type="predicted"/>
<feature type="transmembrane region" description="Helical" evidence="6">
    <location>
        <begin position="374"/>
        <end position="394"/>
    </location>
</feature>
<keyword evidence="2 6" id="KW-0812">Transmembrane</keyword>
<comment type="subcellular location">
    <subcellularLocation>
        <location evidence="1">Membrane</location>
        <topology evidence="1">Multi-pass membrane protein</topology>
    </subcellularLocation>
</comment>
<sequence length="484" mass="51620">MLLGLGVLAAGAALAIGDSSLDKLLALVLFGGLCALTLRYPLVALSLLIVMTVSNLSSNLILGFGAPSVAKLAAPGMMALLIVRLMFWGDRPYVGWLSLWFFCGLLGLKLFGATYAADDWSKTLKDCSDFLKDAIVALLALAFLNYRNGFQVVVASAALTVAFICGLGLIQVLGVDLPGAFWLFARFGEYNGRFAGPIEDENFFAVVVVFCIPLALAQLLEARNTRGVTLWGLTCALLFFGLLATQSRGGILSLCVGLCVLFAQLSRGQKVGAVVASILVVIAASFFIGDEAFERLATLGSLVSEEGVDKSTEGRLASWTVAAEIFRSYPWMGVGAGNFNLLYQDIALEKGLIFRGEGRSTHSLYLEVLTEQGLIGLMFFLGFLAAAARGVWRANRIAHAAGDRRLALQMAAFGAGLLGYLTGMAFLHDAYPRFLWIVLVMAIEADGVVLATLPPPKEGDMSEEGEDETAPVPSLLLTGDMRVS</sequence>
<dbReference type="RefSeq" id="WP_058289674.1">
    <property type="nucleotide sequence ID" value="NZ_FOMC01000007.1"/>
</dbReference>
<dbReference type="PANTHER" id="PTHR37422">
    <property type="entry name" value="TEICHURONIC ACID BIOSYNTHESIS PROTEIN TUAE"/>
    <property type="match status" value="1"/>
</dbReference>
<evidence type="ECO:0000256" key="5">
    <source>
        <dbReference type="SAM" id="MobiDB-lite"/>
    </source>
</evidence>
<keyword evidence="8" id="KW-0436">Ligase</keyword>
<feature type="transmembrane region" description="Helical" evidence="6">
    <location>
        <begin position="93"/>
        <end position="116"/>
    </location>
</feature>
<organism evidence="8 9">
    <name type="scientific">Tritonibacter multivorans</name>
    <dbReference type="NCBI Taxonomy" id="928856"/>
    <lineage>
        <taxon>Bacteria</taxon>
        <taxon>Pseudomonadati</taxon>
        <taxon>Pseudomonadota</taxon>
        <taxon>Alphaproteobacteria</taxon>
        <taxon>Rhodobacterales</taxon>
        <taxon>Paracoccaceae</taxon>
        <taxon>Tritonibacter</taxon>
    </lineage>
</organism>
<dbReference type="GO" id="GO:0016020">
    <property type="term" value="C:membrane"/>
    <property type="evidence" value="ECO:0007669"/>
    <property type="project" value="UniProtKB-SubCell"/>
</dbReference>
<feature type="region of interest" description="Disordered" evidence="5">
    <location>
        <begin position="454"/>
        <end position="484"/>
    </location>
</feature>
<evidence type="ECO:0000259" key="7">
    <source>
        <dbReference type="Pfam" id="PF04932"/>
    </source>
</evidence>
<dbReference type="PANTHER" id="PTHR37422:SF13">
    <property type="entry name" value="LIPOPOLYSACCHARIDE BIOSYNTHESIS PROTEIN PA4999-RELATED"/>
    <property type="match status" value="1"/>
</dbReference>
<feature type="transmembrane region" description="Helical" evidence="6">
    <location>
        <begin position="60"/>
        <end position="87"/>
    </location>
</feature>
<dbReference type="AlphaFoldDB" id="A0A0P1GRK0"/>
<dbReference type="EMBL" id="CYSD01000021">
    <property type="protein sequence ID" value="CUH77804.1"/>
    <property type="molecule type" value="Genomic_DNA"/>
</dbReference>
<evidence type="ECO:0000313" key="8">
    <source>
        <dbReference type="EMBL" id="CUH77804.1"/>
    </source>
</evidence>
<feature type="transmembrane region" description="Helical" evidence="6">
    <location>
        <begin position="152"/>
        <end position="174"/>
    </location>
</feature>
<feature type="transmembrane region" description="Helical" evidence="6">
    <location>
        <begin position="271"/>
        <end position="289"/>
    </location>
</feature>
<evidence type="ECO:0000256" key="2">
    <source>
        <dbReference type="ARBA" id="ARBA00022692"/>
    </source>
</evidence>
<dbReference type="STRING" id="928856.SAMN04488049_10754"/>
<keyword evidence="9" id="KW-1185">Reference proteome</keyword>
<keyword evidence="3 6" id="KW-1133">Transmembrane helix</keyword>
<feature type="transmembrane region" description="Helical" evidence="6">
    <location>
        <begin position="25"/>
        <end position="48"/>
    </location>
</feature>
<feature type="transmembrane region" description="Helical" evidence="6">
    <location>
        <begin position="203"/>
        <end position="220"/>
    </location>
</feature>
<accession>A0A0P1GRK0</accession>
<feature type="transmembrane region" description="Helical" evidence="6">
    <location>
        <begin position="406"/>
        <end position="428"/>
    </location>
</feature>
<dbReference type="InterPro" id="IPR007016">
    <property type="entry name" value="O-antigen_ligase-rel_domated"/>
</dbReference>
<dbReference type="Pfam" id="PF04932">
    <property type="entry name" value="Wzy_C"/>
    <property type="match status" value="1"/>
</dbReference>
<keyword evidence="4 6" id="KW-0472">Membrane</keyword>
<name>A0A0P1GRK0_9RHOB</name>
<dbReference type="Proteomes" id="UP000052022">
    <property type="component" value="Unassembled WGS sequence"/>
</dbReference>